<proteinExistence type="inferred from homology"/>
<reference evidence="6 9" key="2">
    <citation type="submission" date="2016-11" db="EMBL/GenBank/DDBJ databases">
        <title>Genomic analysis of Caldithrix abyssi and proposal of a novel bacterial phylum Caldithrichaeota.</title>
        <authorList>
            <person name="Kublanov I."/>
            <person name="Sigalova O."/>
            <person name="Gavrilov S."/>
            <person name="Lebedinsky A."/>
            <person name="Ivanova N."/>
            <person name="Daum C."/>
            <person name="Reddy T."/>
            <person name="Klenk H.P."/>
            <person name="Goker M."/>
            <person name="Reva O."/>
            <person name="Miroshnichenko M."/>
            <person name="Kyprides N."/>
            <person name="Woyke T."/>
            <person name="Gelfand M."/>
        </authorList>
    </citation>
    <scope>NUCLEOTIDE SEQUENCE [LARGE SCALE GENOMIC DNA]</scope>
    <source>
        <strain evidence="6 9">LF13</strain>
    </source>
</reference>
<dbReference type="EMBL" id="CM001402">
    <property type="protein sequence ID" value="EHO40010.1"/>
    <property type="molecule type" value="Genomic_DNA"/>
</dbReference>
<protein>
    <recommendedName>
        <fullName evidence="4">Phosphoribosylglycinamide formyltransferase</fullName>
        <ecNumber evidence="4">2.1.2.2</ecNumber>
    </recommendedName>
    <alternativeName>
        <fullName evidence="4">5'-phosphoribosylglycinamide transformylase</fullName>
    </alternativeName>
    <alternativeName>
        <fullName evidence="4">GAR transformylase</fullName>
        <shortName evidence="4">GART</shortName>
    </alternativeName>
</protein>
<dbReference type="EMBL" id="CP018099">
    <property type="protein sequence ID" value="APF19917.1"/>
    <property type="molecule type" value="Genomic_DNA"/>
</dbReference>
<dbReference type="PANTHER" id="PTHR43369">
    <property type="entry name" value="PHOSPHORIBOSYLGLYCINAMIDE FORMYLTRANSFERASE"/>
    <property type="match status" value="1"/>
</dbReference>
<evidence type="ECO:0000256" key="2">
    <source>
        <dbReference type="ARBA" id="ARBA00022679"/>
    </source>
</evidence>
<comment type="catalytic activity">
    <reaction evidence="4">
        <text>N(1)-(5-phospho-beta-D-ribosyl)glycinamide + (6R)-10-formyltetrahydrofolate = N(2)-formyl-N(1)-(5-phospho-beta-D-ribosyl)glycinamide + (6S)-5,6,7,8-tetrahydrofolate + H(+)</text>
        <dbReference type="Rhea" id="RHEA:15053"/>
        <dbReference type="ChEBI" id="CHEBI:15378"/>
        <dbReference type="ChEBI" id="CHEBI:57453"/>
        <dbReference type="ChEBI" id="CHEBI:143788"/>
        <dbReference type="ChEBI" id="CHEBI:147286"/>
        <dbReference type="ChEBI" id="CHEBI:195366"/>
        <dbReference type="EC" id="2.1.2.2"/>
    </reaction>
</comment>
<name>H1XQC3_CALAY</name>
<dbReference type="EC" id="2.1.2.2" evidence="4"/>
<dbReference type="STRING" id="880073.Cabys_3169"/>
<dbReference type="InterPro" id="IPR036477">
    <property type="entry name" value="Formyl_transf_N_sf"/>
</dbReference>
<evidence type="ECO:0000256" key="3">
    <source>
        <dbReference type="ARBA" id="ARBA00022755"/>
    </source>
</evidence>
<dbReference type="KEGG" id="caby:Cabys_3169"/>
<dbReference type="InterPro" id="IPR004607">
    <property type="entry name" value="GART"/>
</dbReference>
<dbReference type="RefSeq" id="WP_006926918.1">
    <property type="nucleotide sequence ID" value="NZ_CM001402.1"/>
</dbReference>
<evidence type="ECO:0000313" key="8">
    <source>
        <dbReference type="Proteomes" id="UP000004671"/>
    </source>
</evidence>
<accession>H1XQC3</accession>
<dbReference type="InterPro" id="IPR002376">
    <property type="entry name" value="Formyl_transf_N"/>
</dbReference>
<dbReference type="OrthoDB" id="9806170at2"/>
<keyword evidence="8" id="KW-1185">Reference proteome</keyword>
<dbReference type="HOGENOM" id="CLU_038395_1_3_0"/>
<dbReference type="UniPathway" id="UPA00074">
    <property type="reaction ID" value="UER00126"/>
</dbReference>
<dbReference type="CDD" id="cd08645">
    <property type="entry name" value="FMT_core_GART"/>
    <property type="match status" value="1"/>
</dbReference>
<dbReference type="NCBIfam" id="TIGR00639">
    <property type="entry name" value="PurN"/>
    <property type="match status" value="1"/>
</dbReference>
<dbReference type="HAMAP" id="MF_01930">
    <property type="entry name" value="PurN"/>
    <property type="match status" value="1"/>
</dbReference>
<dbReference type="Gene3D" id="3.40.50.170">
    <property type="entry name" value="Formyl transferase, N-terminal domain"/>
    <property type="match status" value="1"/>
</dbReference>
<evidence type="ECO:0000313" key="9">
    <source>
        <dbReference type="Proteomes" id="UP000183868"/>
    </source>
</evidence>
<dbReference type="AlphaFoldDB" id="H1XQC3"/>
<dbReference type="PANTHER" id="PTHR43369:SF2">
    <property type="entry name" value="PHOSPHORIBOSYLGLYCINAMIDE FORMYLTRANSFERASE"/>
    <property type="match status" value="1"/>
</dbReference>
<dbReference type="GO" id="GO:0006189">
    <property type="term" value="P:'de novo' IMP biosynthetic process"/>
    <property type="evidence" value="ECO:0007669"/>
    <property type="project" value="UniProtKB-UniRule"/>
</dbReference>
<dbReference type="GO" id="GO:0005737">
    <property type="term" value="C:cytoplasm"/>
    <property type="evidence" value="ECO:0007669"/>
    <property type="project" value="TreeGrafter"/>
</dbReference>
<evidence type="ECO:0000256" key="4">
    <source>
        <dbReference type="HAMAP-Rule" id="MF_01930"/>
    </source>
</evidence>
<dbReference type="Pfam" id="PF00551">
    <property type="entry name" value="Formyl_trans_N"/>
    <property type="match status" value="1"/>
</dbReference>
<reference evidence="7 8" key="1">
    <citation type="submission" date="2011-09" db="EMBL/GenBank/DDBJ databases">
        <title>The permanent draft genome of Caldithrix abyssi DSM 13497.</title>
        <authorList>
            <consortium name="US DOE Joint Genome Institute (JGI-PGF)"/>
            <person name="Lucas S."/>
            <person name="Han J."/>
            <person name="Lapidus A."/>
            <person name="Bruce D."/>
            <person name="Goodwin L."/>
            <person name="Pitluck S."/>
            <person name="Peters L."/>
            <person name="Kyrpides N."/>
            <person name="Mavromatis K."/>
            <person name="Ivanova N."/>
            <person name="Mikhailova N."/>
            <person name="Chertkov O."/>
            <person name="Detter J.C."/>
            <person name="Tapia R."/>
            <person name="Han C."/>
            <person name="Land M."/>
            <person name="Hauser L."/>
            <person name="Markowitz V."/>
            <person name="Cheng J.-F."/>
            <person name="Hugenholtz P."/>
            <person name="Woyke T."/>
            <person name="Wu D."/>
            <person name="Spring S."/>
            <person name="Brambilla E."/>
            <person name="Klenk H.-P."/>
            <person name="Eisen J.A."/>
        </authorList>
    </citation>
    <scope>NUCLEOTIDE SEQUENCE [LARGE SCALE GENOMIC DNA]</scope>
    <source>
        <strain evidence="7 8">DSM 13497</strain>
    </source>
</reference>
<comment type="similarity">
    <text evidence="4">Belongs to the GART family.</text>
</comment>
<feature type="active site" description="Proton donor" evidence="4">
    <location>
        <position position="111"/>
    </location>
</feature>
<dbReference type="FunCoup" id="H1XQC3">
    <property type="interactions" value="548"/>
</dbReference>
<feature type="domain" description="Formyl transferase N-terminal" evidence="5">
    <location>
        <begin position="3"/>
        <end position="184"/>
    </location>
</feature>
<feature type="binding site" evidence="4">
    <location>
        <position position="67"/>
    </location>
    <ligand>
        <name>(6R)-10-formyltetrahydrofolate</name>
        <dbReference type="ChEBI" id="CHEBI:195366"/>
    </ligand>
</feature>
<comment type="pathway">
    <text evidence="1 4">Purine metabolism; IMP biosynthesis via de novo pathway; N(2)-formyl-N(1)-(5-phospho-D-ribosyl)glycinamide from N(1)-(5-phospho-D-ribosyl)glycinamide (10-formyl THF route): step 1/1.</text>
</comment>
<dbReference type="PaxDb" id="880073-Calab_0365"/>
<dbReference type="Proteomes" id="UP000004671">
    <property type="component" value="Chromosome"/>
</dbReference>
<comment type="function">
    <text evidence="4">Catalyzes the transfer of a formyl group from 10-formyltetrahydrofolate to 5-phospho-ribosyl-glycinamide (GAR), producing 5-phospho-ribosyl-N-formylglycinamide (FGAR) and tetrahydrofolate.</text>
</comment>
<keyword evidence="3 4" id="KW-0658">Purine biosynthesis</keyword>
<dbReference type="InParanoid" id="H1XQC3"/>
<dbReference type="Proteomes" id="UP000183868">
    <property type="component" value="Chromosome"/>
</dbReference>
<evidence type="ECO:0000313" key="7">
    <source>
        <dbReference type="EMBL" id="EHO40010.1"/>
    </source>
</evidence>
<sequence length="198" mass="22317">MKKRIAIFISGRGSNMEAILKQVKEGILKDVCEVALVFSNKPTAKGLAVAEKYGVPTAVIPSKGKNRADFEREVIELLKPYRVDYIVLAGFMRILSPLFVRAYKNRIINIHPADTNQFKGVGAYEWAFENKLAETKITVHFVDEGVDTGPIIAQRTVDLRGATTLEEVEKRGLKVEHQFYSEALKKVFSGEFNRQNQE</sequence>
<evidence type="ECO:0000259" key="5">
    <source>
        <dbReference type="Pfam" id="PF00551"/>
    </source>
</evidence>
<dbReference type="GO" id="GO:0004644">
    <property type="term" value="F:phosphoribosylglycinamide formyltransferase activity"/>
    <property type="evidence" value="ECO:0007669"/>
    <property type="project" value="UniProtKB-UniRule"/>
</dbReference>
<feature type="site" description="Raises pKa of active site His" evidence="4">
    <location>
        <position position="147"/>
    </location>
</feature>
<organism evidence="7 8">
    <name type="scientific">Caldithrix abyssi DSM 13497</name>
    <dbReference type="NCBI Taxonomy" id="880073"/>
    <lineage>
        <taxon>Bacteria</taxon>
        <taxon>Pseudomonadati</taxon>
        <taxon>Calditrichota</taxon>
        <taxon>Calditrichia</taxon>
        <taxon>Calditrichales</taxon>
        <taxon>Calditrichaceae</taxon>
        <taxon>Caldithrix</taxon>
    </lineage>
</organism>
<keyword evidence="2 4" id="KW-0808">Transferase</keyword>
<feature type="binding site" evidence="4">
    <location>
        <position position="109"/>
    </location>
    <ligand>
        <name>(6R)-10-formyltetrahydrofolate</name>
        <dbReference type="ChEBI" id="CHEBI:195366"/>
    </ligand>
</feature>
<gene>
    <name evidence="4 6" type="primary">purN</name>
    <name evidence="6" type="ORF">Cabys_3169</name>
    <name evidence="7" type="ORF">Calab_0365</name>
</gene>
<feature type="binding site" evidence="4">
    <location>
        <begin position="92"/>
        <end position="95"/>
    </location>
    <ligand>
        <name>(6R)-10-formyltetrahydrofolate</name>
        <dbReference type="ChEBI" id="CHEBI:195366"/>
    </ligand>
</feature>
<dbReference type="eggNOG" id="COG0299">
    <property type="taxonomic scope" value="Bacteria"/>
</dbReference>
<evidence type="ECO:0000313" key="6">
    <source>
        <dbReference type="EMBL" id="APF19917.1"/>
    </source>
</evidence>
<feature type="binding site" evidence="4">
    <location>
        <begin position="13"/>
        <end position="15"/>
    </location>
    <ligand>
        <name>N(1)-(5-phospho-beta-D-ribosyl)glycinamide</name>
        <dbReference type="ChEBI" id="CHEBI:143788"/>
    </ligand>
</feature>
<evidence type="ECO:0000256" key="1">
    <source>
        <dbReference type="ARBA" id="ARBA00005054"/>
    </source>
</evidence>
<dbReference type="SUPFAM" id="SSF53328">
    <property type="entry name" value="Formyltransferase"/>
    <property type="match status" value="1"/>
</dbReference>